<evidence type="ECO:0000313" key="1">
    <source>
        <dbReference type="EMBL" id="KAG5636464.1"/>
    </source>
</evidence>
<reference evidence="1" key="2">
    <citation type="submission" date="2021-10" db="EMBL/GenBank/DDBJ databases">
        <title>Phylogenomics reveals ancestral predisposition of the termite-cultivated fungus Termitomyces towards a domesticated lifestyle.</title>
        <authorList>
            <person name="Auxier B."/>
            <person name="Grum-Grzhimaylo A."/>
            <person name="Cardenas M.E."/>
            <person name="Lodge J.D."/>
            <person name="Laessoe T."/>
            <person name="Pedersen O."/>
            <person name="Smith M.E."/>
            <person name="Kuyper T.W."/>
            <person name="Franco-Molano E.A."/>
            <person name="Baroni T.J."/>
            <person name="Aanen D.K."/>
        </authorList>
    </citation>
    <scope>NUCLEOTIDE SEQUENCE</scope>
    <source>
        <strain evidence="1">D49</strain>
    </source>
</reference>
<dbReference type="EMBL" id="JABCKI010005929">
    <property type="protein sequence ID" value="KAG5636464.1"/>
    <property type="molecule type" value="Genomic_DNA"/>
</dbReference>
<protein>
    <submittedName>
        <fullName evidence="1">Uncharacterized protein</fullName>
    </submittedName>
</protein>
<name>A0A9P7K4U0_9AGAR</name>
<keyword evidence="2" id="KW-1185">Reference proteome</keyword>
<gene>
    <name evidence="1" type="ORF">H0H81_007944</name>
</gene>
<organism evidence="1 2">
    <name type="scientific">Sphagnurus paluster</name>
    <dbReference type="NCBI Taxonomy" id="117069"/>
    <lineage>
        <taxon>Eukaryota</taxon>
        <taxon>Fungi</taxon>
        <taxon>Dikarya</taxon>
        <taxon>Basidiomycota</taxon>
        <taxon>Agaricomycotina</taxon>
        <taxon>Agaricomycetes</taxon>
        <taxon>Agaricomycetidae</taxon>
        <taxon>Agaricales</taxon>
        <taxon>Tricholomatineae</taxon>
        <taxon>Lyophyllaceae</taxon>
        <taxon>Sphagnurus</taxon>
    </lineage>
</organism>
<sequence>MKGVRWCIPLYREDTHPIIRSRMAAPPRFMNSVYADFPDDDSTKTVYLQAPGLTYSGIGDRHVIVWWSNGCTAEARVTQVVQLTGQSGNYSYYTPVAHAQSSSSSEEQSEETNTQISLGRFKRAQRDRLLEVAQAVVYRKDSVVNGCSVWTRDLLQAAVGAGLLAQAKFDEADTQVPLEERRAEA</sequence>
<dbReference type="OrthoDB" id="3235294at2759"/>
<evidence type="ECO:0000313" key="2">
    <source>
        <dbReference type="Proteomes" id="UP000717328"/>
    </source>
</evidence>
<comment type="caution">
    <text evidence="1">The sequence shown here is derived from an EMBL/GenBank/DDBJ whole genome shotgun (WGS) entry which is preliminary data.</text>
</comment>
<dbReference type="Proteomes" id="UP000717328">
    <property type="component" value="Unassembled WGS sequence"/>
</dbReference>
<reference evidence="1" key="1">
    <citation type="submission" date="2021-02" db="EMBL/GenBank/DDBJ databases">
        <authorList>
            <person name="Nieuwenhuis M."/>
            <person name="Van De Peppel L.J.J."/>
        </authorList>
    </citation>
    <scope>NUCLEOTIDE SEQUENCE</scope>
    <source>
        <strain evidence="1">D49</strain>
    </source>
</reference>
<proteinExistence type="predicted"/>
<dbReference type="AlphaFoldDB" id="A0A9P7K4U0"/>
<accession>A0A9P7K4U0</accession>